<protein>
    <submittedName>
        <fullName evidence="2">Uncharacterized protein</fullName>
    </submittedName>
</protein>
<keyword evidence="3" id="KW-1185">Reference proteome</keyword>
<dbReference type="Proteomes" id="UP000518752">
    <property type="component" value="Unassembled WGS sequence"/>
</dbReference>
<evidence type="ECO:0000313" key="3">
    <source>
        <dbReference type="Proteomes" id="UP000518752"/>
    </source>
</evidence>
<feature type="region of interest" description="Disordered" evidence="1">
    <location>
        <begin position="127"/>
        <end position="146"/>
    </location>
</feature>
<proteinExistence type="predicted"/>
<dbReference type="EMBL" id="JAACJN010000025">
    <property type="protein sequence ID" value="KAF5388893.1"/>
    <property type="molecule type" value="Genomic_DNA"/>
</dbReference>
<evidence type="ECO:0000313" key="2">
    <source>
        <dbReference type="EMBL" id="KAF5388893.1"/>
    </source>
</evidence>
<name>A0A8H5HSY9_9AGAR</name>
<accession>A0A8H5HSY9</accession>
<organism evidence="2 3">
    <name type="scientific">Collybiopsis confluens</name>
    <dbReference type="NCBI Taxonomy" id="2823264"/>
    <lineage>
        <taxon>Eukaryota</taxon>
        <taxon>Fungi</taxon>
        <taxon>Dikarya</taxon>
        <taxon>Basidiomycota</taxon>
        <taxon>Agaricomycotina</taxon>
        <taxon>Agaricomycetes</taxon>
        <taxon>Agaricomycetidae</taxon>
        <taxon>Agaricales</taxon>
        <taxon>Marasmiineae</taxon>
        <taxon>Omphalotaceae</taxon>
        <taxon>Collybiopsis</taxon>
    </lineage>
</organism>
<dbReference type="AlphaFoldDB" id="A0A8H5HSY9"/>
<comment type="caution">
    <text evidence="2">The sequence shown here is derived from an EMBL/GenBank/DDBJ whole genome shotgun (WGS) entry which is preliminary data.</text>
</comment>
<reference evidence="2 3" key="1">
    <citation type="journal article" date="2020" name="ISME J.">
        <title>Uncovering the hidden diversity of litter-decomposition mechanisms in mushroom-forming fungi.</title>
        <authorList>
            <person name="Floudas D."/>
            <person name="Bentzer J."/>
            <person name="Ahren D."/>
            <person name="Johansson T."/>
            <person name="Persson P."/>
            <person name="Tunlid A."/>
        </authorList>
    </citation>
    <scope>NUCLEOTIDE SEQUENCE [LARGE SCALE GENOMIC DNA]</scope>
    <source>
        <strain evidence="2 3">CBS 406.79</strain>
    </source>
</reference>
<sequence length="199" mass="21670">MISLCKIVRSFRRILGQLTLPRTKVYGTLCVYHRRTFSTCRTSPVDNTSYSRFQPSNIACSVVHCTLSNPTLASLLPISPSAKLVFTLRWLITDSDLPSCPLQISDPFVKYSSPFAFYNDDQVQAGTASAKPGFSPQQPIQSPPARLAALSRGDFAGSAGSAGSSGQQHLVLLMLPARTSSKADEYLTRKRKPNTSPTV</sequence>
<evidence type="ECO:0000256" key="1">
    <source>
        <dbReference type="SAM" id="MobiDB-lite"/>
    </source>
</evidence>
<gene>
    <name evidence="2" type="ORF">D9757_005039</name>
</gene>